<evidence type="ECO:0000256" key="1">
    <source>
        <dbReference type="ARBA" id="ARBA00022490"/>
    </source>
</evidence>
<dbReference type="PIRSF" id="PIRSF016183">
    <property type="entry name" value="UCP016183"/>
    <property type="match status" value="1"/>
</dbReference>
<dbReference type="PANTHER" id="PTHR38101:SF1">
    <property type="entry name" value="UPF0307 PROTEIN YJGA"/>
    <property type="match status" value="1"/>
</dbReference>
<protein>
    <submittedName>
        <fullName evidence="6">DUF615 domain-containing protein</fullName>
    </submittedName>
</protein>
<accession>A0ABT3N6U8</accession>
<keyword evidence="2" id="KW-0690">Ribosome biogenesis</keyword>
<dbReference type="SUPFAM" id="SSF158710">
    <property type="entry name" value="PSPTO4464-like"/>
    <property type="match status" value="1"/>
</dbReference>
<evidence type="ECO:0000256" key="4">
    <source>
        <dbReference type="ARBA" id="ARBA00022884"/>
    </source>
</evidence>
<evidence type="ECO:0000256" key="5">
    <source>
        <dbReference type="SAM" id="MobiDB-lite"/>
    </source>
</evidence>
<reference evidence="6 7" key="1">
    <citation type="submission" date="2022-11" db="EMBL/GenBank/DDBJ databases">
        <title>Desulfobotulus tamanensis H1 sp. nov. - anaerobic, alkaliphilic, sulphate reducing bacterium isolated from terrestrial mud volcano.</title>
        <authorList>
            <person name="Frolova A."/>
            <person name="Merkel A.Y."/>
            <person name="Slobodkin A.I."/>
        </authorList>
    </citation>
    <scope>NUCLEOTIDE SEQUENCE [LARGE SCALE GENOMIC DNA]</scope>
    <source>
        <strain evidence="6 7">H1</strain>
    </source>
</reference>
<keyword evidence="7" id="KW-1185">Reference proteome</keyword>
<dbReference type="Gene3D" id="1.10.60.30">
    <property type="entry name" value="PSPTO4464-like domains"/>
    <property type="match status" value="2"/>
</dbReference>
<dbReference type="InterPro" id="IPR023153">
    <property type="entry name" value="DarP_sf"/>
</dbReference>
<dbReference type="NCBIfam" id="NF003593">
    <property type="entry name" value="PRK05255.1-1"/>
    <property type="match status" value="1"/>
</dbReference>
<feature type="compositionally biased region" description="Basic and acidic residues" evidence="5">
    <location>
        <begin position="13"/>
        <end position="23"/>
    </location>
</feature>
<evidence type="ECO:0000256" key="2">
    <source>
        <dbReference type="ARBA" id="ARBA00022517"/>
    </source>
</evidence>
<dbReference type="CDD" id="cd16331">
    <property type="entry name" value="YjgA-like"/>
    <property type="match status" value="1"/>
</dbReference>
<evidence type="ECO:0000256" key="3">
    <source>
        <dbReference type="ARBA" id="ARBA00022730"/>
    </source>
</evidence>
<feature type="compositionally biased region" description="Acidic residues" evidence="5">
    <location>
        <begin position="1"/>
        <end position="12"/>
    </location>
</feature>
<keyword evidence="3" id="KW-0699">rRNA-binding</keyword>
<dbReference type="RefSeq" id="WP_265424044.1">
    <property type="nucleotide sequence ID" value="NZ_JAPFPW010000003.1"/>
</dbReference>
<keyword evidence="4" id="KW-0694">RNA-binding</keyword>
<dbReference type="PANTHER" id="PTHR38101">
    <property type="entry name" value="UPF0307 PROTEIN YJGA"/>
    <property type="match status" value="1"/>
</dbReference>
<evidence type="ECO:0000313" key="7">
    <source>
        <dbReference type="Proteomes" id="UP001209681"/>
    </source>
</evidence>
<evidence type="ECO:0000313" key="6">
    <source>
        <dbReference type="EMBL" id="MCW7753187.1"/>
    </source>
</evidence>
<comment type="caution">
    <text evidence="6">The sequence shown here is derived from an EMBL/GenBank/DDBJ whole genome shotgun (WGS) entry which is preliminary data.</text>
</comment>
<keyword evidence="1" id="KW-0963">Cytoplasm</keyword>
<dbReference type="EMBL" id="JAPFPW010000003">
    <property type="protein sequence ID" value="MCW7753187.1"/>
    <property type="molecule type" value="Genomic_DNA"/>
</dbReference>
<dbReference type="InterPro" id="IPR006839">
    <property type="entry name" value="DarP"/>
</dbReference>
<dbReference type="Proteomes" id="UP001209681">
    <property type="component" value="Unassembled WGS sequence"/>
</dbReference>
<dbReference type="Pfam" id="PF04751">
    <property type="entry name" value="DarP"/>
    <property type="match status" value="1"/>
</dbReference>
<gene>
    <name evidence="6" type="ORF">OOT00_04210</name>
</gene>
<name>A0ABT3N6U8_9BACT</name>
<organism evidence="6 7">
    <name type="scientific">Desulfobotulus pelophilus</name>
    <dbReference type="NCBI Taxonomy" id="2823377"/>
    <lineage>
        <taxon>Bacteria</taxon>
        <taxon>Pseudomonadati</taxon>
        <taxon>Thermodesulfobacteriota</taxon>
        <taxon>Desulfobacteria</taxon>
        <taxon>Desulfobacterales</taxon>
        <taxon>Desulfobacteraceae</taxon>
        <taxon>Desulfobotulus</taxon>
    </lineage>
</organism>
<feature type="region of interest" description="Disordered" evidence="5">
    <location>
        <begin position="1"/>
        <end position="23"/>
    </location>
</feature>
<sequence>MEDWNAEWEDESELPKSRSQKKQEVRVLESLGIRLAGMGEDAWKAVPLSPELRRSFEDYTGIRSHGARKRQEKRIGALMRHEDPEHVEKISRFLEDGEAVQRRERSRIQYLESVRDRLAAGDEDLAHSFAERPELDRHHFLFLVDQATREKKEGSPRGARRALFRYLKEKMEGDAGD</sequence>
<proteinExistence type="predicted"/>